<keyword evidence="4" id="KW-0653">Protein transport</keyword>
<keyword evidence="4" id="KW-0813">Transport</keyword>
<dbReference type="Gene3D" id="1.10.150.780">
    <property type="entry name" value="Vps16, C-terminal region"/>
    <property type="match status" value="1"/>
</dbReference>
<feature type="domain" description="Vps16 C-terminal" evidence="5">
    <location>
        <begin position="513"/>
        <end position="827"/>
    </location>
</feature>
<dbReference type="GO" id="GO:0006886">
    <property type="term" value="P:intracellular protein transport"/>
    <property type="evidence" value="ECO:0007669"/>
    <property type="project" value="InterPro"/>
</dbReference>
<dbReference type="InterPro" id="IPR006925">
    <property type="entry name" value="Vps16_C"/>
</dbReference>
<dbReference type="PIRSF" id="PIRSF007949">
    <property type="entry name" value="VPS16"/>
    <property type="match status" value="1"/>
</dbReference>
<dbReference type="Proteomes" id="UP000887568">
    <property type="component" value="Unplaced"/>
</dbReference>
<organism evidence="7 8">
    <name type="scientific">Patiria miniata</name>
    <name type="common">Bat star</name>
    <name type="synonym">Asterina miniata</name>
    <dbReference type="NCBI Taxonomy" id="46514"/>
    <lineage>
        <taxon>Eukaryota</taxon>
        <taxon>Metazoa</taxon>
        <taxon>Echinodermata</taxon>
        <taxon>Eleutherozoa</taxon>
        <taxon>Asterozoa</taxon>
        <taxon>Asteroidea</taxon>
        <taxon>Valvatacea</taxon>
        <taxon>Valvatida</taxon>
        <taxon>Asterinidae</taxon>
        <taxon>Patiria</taxon>
    </lineage>
</organism>
<dbReference type="PANTHER" id="PTHR12811:SF0">
    <property type="entry name" value="VACUOLAR PROTEIN SORTING-ASSOCIATED PROTEIN 16 HOMOLOG"/>
    <property type="match status" value="1"/>
</dbReference>
<dbReference type="InterPro" id="IPR006926">
    <property type="entry name" value="Vps16_N"/>
</dbReference>
<dbReference type="Pfam" id="PF04841">
    <property type="entry name" value="Vps16_N"/>
    <property type="match status" value="1"/>
</dbReference>
<dbReference type="PANTHER" id="PTHR12811">
    <property type="entry name" value="VACUOLAR PROTEIN SORTING VPS16"/>
    <property type="match status" value="1"/>
</dbReference>
<dbReference type="GO" id="GO:0031902">
    <property type="term" value="C:late endosome membrane"/>
    <property type="evidence" value="ECO:0007669"/>
    <property type="project" value="UniProtKB-SubCell"/>
</dbReference>
<evidence type="ECO:0000313" key="8">
    <source>
        <dbReference type="Proteomes" id="UP000887568"/>
    </source>
</evidence>
<dbReference type="GO" id="GO:0033263">
    <property type="term" value="C:CORVET complex"/>
    <property type="evidence" value="ECO:0007669"/>
    <property type="project" value="UniProtKB-UniRule"/>
</dbReference>
<dbReference type="InterPro" id="IPR016534">
    <property type="entry name" value="VPS16"/>
</dbReference>
<proteinExistence type="inferred from homology"/>
<protein>
    <recommendedName>
        <fullName evidence="2 4">Vacuolar protein sorting-associated protein 16 homolog</fullName>
    </recommendedName>
</protein>
<comment type="function">
    <text evidence="4">Plays a role in vesicle-mediated protein trafficking to lysosomal compartments including the endocytic membrane transport and autophagic pathways. Believed to act as a core component of the putative HOPS and CORVET endosomal tethering complexes.</text>
</comment>
<keyword evidence="4" id="KW-0458">Lysosome</keyword>
<evidence type="ECO:0000259" key="5">
    <source>
        <dbReference type="Pfam" id="PF04840"/>
    </source>
</evidence>
<dbReference type="EnsemblMetazoa" id="XM_038202350.1">
    <property type="protein sequence ID" value="XP_038058278.1"/>
    <property type="gene ID" value="LOC119729677"/>
</dbReference>
<keyword evidence="4" id="KW-0967">Endosome</keyword>
<dbReference type="RefSeq" id="XP_038058278.1">
    <property type="nucleotide sequence ID" value="XM_038202350.1"/>
</dbReference>
<evidence type="ECO:0000256" key="2">
    <source>
        <dbReference type="ARBA" id="ARBA00017947"/>
    </source>
</evidence>
<dbReference type="InterPro" id="IPR036322">
    <property type="entry name" value="WD40_repeat_dom_sf"/>
</dbReference>
<evidence type="ECO:0000256" key="4">
    <source>
        <dbReference type="PIRNR" id="PIRNR007949"/>
    </source>
</evidence>
<name>A0A914A366_PATMI</name>
<sequence>MAHITGGWNPLGEVFFRKLELYSMDRSWQELAKLEKFKVAAAPYGGPIALVRDESKMTHIPGSTRPTVYIYTSSGREISQFRWNSGKLLDMGWSSSEDLLCIQEDGTVLVYDIFSNFKRNFSLGQEARDTKVLECKIFQGYVGTGLAVLTGSYRFFVINNIEEGHSRKMVEVPDLDSPPSSWCIICRDRHTQILLAKEKRLFLVDYTDVHEQTLTTSSPVNAFIEMAVSFDNRLLALFGDTGLLWTGSSDLQKVYCEFDTKSQKRPKQLAWCGTGAVVGYWENLLLIIGPHKDWISFNMKSEAYLIPEADGLRIVDSATHELLQRVPVVVEEIFNVGSIAPGALLFEASKEFQKKSQKADDYIRMVMAKGDLPLAVDQCIEAAGCEYEPATQRILLKAASFGKCFLTNMSPEKFVNMCKMLRVINSVREYHVGMPLSYEELKRLTLPVLIDRLILRRQWCLAMHISRFLKLPEAEGESRILGHWACYKVLQKHIADETIAQDIKSKLDTAPGIAYSEIAKKASECGRTQLAVKLLEYEPRAAEQVPLLMTMRDQKVALTKAIESGDTDLVYLVLLQMQETMPMGDFLMSLRNQPMAQSLFMQFCREQKPTLLTDLYYQNDDFQEMANCQVADSFKITDFQQKTDKLNGAHDNYTKARNEFAAKATEEQNKLLGYQRRLEDQYKVAYIGKSLHDTMHELISKNMSKLAEQLRKEFKVPDKRFWWLKIDALANSGDWLELERFAKSKKSPIGYEPFVEVCMNHHNKYEANKYIGRVAAENKVKMYIKMGSLEEAADLAFQQRSEDDLNQVMRQCLGNRALTAKIQGMKAQMYSKK</sequence>
<dbReference type="AlphaFoldDB" id="A0A914A366"/>
<dbReference type="Pfam" id="PF04840">
    <property type="entry name" value="Vps16_C"/>
    <property type="match status" value="1"/>
</dbReference>
<keyword evidence="8" id="KW-1185">Reference proteome</keyword>
<dbReference type="GO" id="GO:0030897">
    <property type="term" value="C:HOPS complex"/>
    <property type="evidence" value="ECO:0007669"/>
    <property type="project" value="UniProtKB-UniRule"/>
</dbReference>
<dbReference type="GO" id="GO:0005765">
    <property type="term" value="C:lysosomal membrane"/>
    <property type="evidence" value="ECO:0007669"/>
    <property type="project" value="UniProtKB-SubCell"/>
</dbReference>
<comment type="subunit">
    <text evidence="3">Core component of at least two putative endosomal tethering complexes, the homotypic fusion and vacuole protein sorting (HOPS) complex and the class C core vacuole/endosome tethering (CORVET) complex. Their common core is composed of the class C Vps proteins VPS11, VPS16, VPS18 and VPS33A, which in HOPS further associates with VPS39 and VPS41 and in CORVET with VPS8 and TGFBRAP1. Interacts with RAB5C. Interacts with STX17, MON1B. Associates with adapter protein complex 3 (AP-3) and clathrin:AP-3 complexes.</text>
</comment>
<dbReference type="FunFam" id="1.10.150.780:FF:000001">
    <property type="entry name" value="Vacuolar protein sorting-associated protein 16 homolog"/>
    <property type="match status" value="1"/>
</dbReference>
<feature type="domain" description="Vps16 N-terminal" evidence="6">
    <location>
        <begin position="6"/>
        <end position="415"/>
    </location>
</feature>
<comment type="subcellular location">
    <subcellularLocation>
        <location evidence="4">Late endosome membrane</location>
        <topology evidence="4">Peripheral membrane protein</topology>
        <orientation evidence="4">Cytoplasmic side</orientation>
    </subcellularLocation>
    <subcellularLocation>
        <location evidence="4">Lysosome membrane</location>
        <topology evidence="4">Peripheral membrane protein</topology>
        <orientation evidence="4">Cytoplasmic side</orientation>
    </subcellularLocation>
    <text evidence="4">Cytoplasmic, peripheral membrane protein associated with late endosomes/lysosomes.</text>
</comment>
<evidence type="ECO:0000256" key="3">
    <source>
        <dbReference type="ARBA" id="ARBA00061859"/>
    </source>
</evidence>
<keyword evidence="4" id="KW-0472">Membrane</keyword>
<dbReference type="GO" id="GO:0042144">
    <property type="term" value="P:vacuole fusion, non-autophagic"/>
    <property type="evidence" value="ECO:0007669"/>
    <property type="project" value="TreeGrafter"/>
</dbReference>
<dbReference type="GeneID" id="119729677"/>
<dbReference type="OMA" id="WCGDDCL"/>
<reference evidence="7" key="1">
    <citation type="submission" date="2022-11" db="UniProtKB">
        <authorList>
            <consortium name="EnsemblMetazoa"/>
        </authorList>
    </citation>
    <scope>IDENTIFICATION</scope>
</reference>
<dbReference type="SUPFAM" id="SSF50978">
    <property type="entry name" value="WD40 repeat-like"/>
    <property type="match status" value="1"/>
</dbReference>
<dbReference type="InterPro" id="IPR038132">
    <property type="entry name" value="Vps16_C_sf"/>
</dbReference>
<dbReference type="OrthoDB" id="1792at2759"/>
<dbReference type="GO" id="GO:0003779">
    <property type="term" value="F:actin binding"/>
    <property type="evidence" value="ECO:0007669"/>
    <property type="project" value="TreeGrafter"/>
</dbReference>
<comment type="similarity">
    <text evidence="1 4">Belongs to the VPS16 family.</text>
</comment>
<evidence type="ECO:0000313" key="7">
    <source>
        <dbReference type="EnsemblMetazoa" id="XP_038058278.1"/>
    </source>
</evidence>
<evidence type="ECO:0000256" key="1">
    <source>
        <dbReference type="ARBA" id="ARBA00009250"/>
    </source>
</evidence>
<dbReference type="GO" id="GO:0016197">
    <property type="term" value="P:endosomal transport"/>
    <property type="evidence" value="ECO:0007669"/>
    <property type="project" value="TreeGrafter"/>
</dbReference>
<dbReference type="CTD" id="64601"/>
<evidence type="ECO:0000259" key="6">
    <source>
        <dbReference type="Pfam" id="PF04841"/>
    </source>
</evidence>
<accession>A0A914A366</accession>